<protein>
    <submittedName>
        <fullName evidence="1">Uncharacterized protein</fullName>
    </submittedName>
</protein>
<gene>
    <name evidence="1" type="ORF">TSOC_012382</name>
</gene>
<keyword evidence="2" id="KW-1185">Reference proteome</keyword>
<name>A0A2J7ZN73_9CHLO</name>
<evidence type="ECO:0000313" key="1">
    <source>
        <dbReference type="EMBL" id="PNH01706.1"/>
    </source>
</evidence>
<proteinExistence type="predicted"/>
<evidence type="ECO:0000313" key="2">
    <source>
        <dbReference type="Proteomes" id="UP000236333"/>
    </source>
</evidence>
<organism evidence="1 2">
    <name type="scientific">Tetrabaena socialis</name>
    <dbReference type="NCBI Taxonomy" id="47790"/>
    <lineage>
        <taxon>Eukaryota</taxon>
        <taxon>Viridiplantae</taxon>
        <taxon>Chlorophyta</taxon>
        <taxon>core chlorophytes</taxon>
        <taxon>Chlorophyceae</taxon>
        <taxon>CS clade</taxon>
        <taxon>Chlamydomonadales</taxon>
        <taxon>Tetrabaenaceae</taxon>
        <taxon>Tetrabaena</taxon>
    </lineage>
</organism>
<sequence length="56" mass="6152">RGDLDVPAHVLNGRKMTTFLKAHLGKLWMISEGDGPLTITALTGPFTQAYLAKQRD</sequence>
<dbReference type="EMBL" id="PGGS01000812">
    <property type="protein sequence ID" value="PNH01706.1"/>
    <property type="molecule type" value="Genomic_DNA"/>
</dbReference>
<dbReference type="AlphaFoldDB" id="A0A2J7ZN73"/>
<reference evidence="1 2" key="1">
    <citation type="journal article" date="2017" name="Mol. Biol. Evol.">
        <title>The 4-celled Tetrabaena socialis nuclear genome reveals the essential components for genetic control of cell number at the origin of multicellularity in the volvocine lineage.</title>
        <authorList>
            <person name="Featherston J."/>
            <person name="Arakaki Y."/>
            <person name="Hanschen E.R."/>
            <person name="Ferris P.J."/>
            <person name="Michod R.E."/>
            <person name="Olson B.J.S.C."/>
            <person name="Nozaki H."/>
            <person name="Durand P.M."/>
        </authorList>
    </citation>
    <scope>NUCLEOTIDE SEQUENCE [LARGE SCALE GENOMIC DNA]</scope>
    <source>
        <strain evidence="1 2">NIES-571</strain>
    </source>
</reference>
<comment type="caution">
    <text evidence="1">The sequence shown here is derived from an EMBL/GenBank/DDBJ whole genome shotgun (WGS) entry which is preliminary data.</text>
</comment>
<accession>A0A2J7ZN73</accession>
<feature type="non-terminal residue" evidence="1">
    <location>
        <position position="1"/>
    </location>
</feature>
<dbReference type="Proteomes" id="UP000236333">
    <property type="component" value="Unassembled WGS sequence"/>
</dbReference>